<dbReference type="AlphaFoldDB" id="A0A1D2A6V8"/>
<feature type="region of interest" description="Disordered" evidence="1">
    <location>
        <begin position="79"/>
        <end position="108"/>
    </location>
</feature>
<evidence type="ECO:0000313" key="2">
    <source>
        <dbReference type="EMBL" id="JAT74956.1"/>
    </source>
</evidence>
<dbReference type="EMBL" id="GDKF01003666">
    <property type="protein sequence ID" value="JAT74956.1"/>
    <property type="molecule type" value="Transcribed_RNA"/>
</dbReference>
<proteinExistence type="predicted"/>
<reference evidence="2" key="1">
    <citation type="submission" date="2015-08" db="EMBL/GenBank/DDBJ databases">
        <authorList>
            <person name="Babu N.S."/>
            <person name="Beckwith C.J."/>
            <person name="Beseler K.G."/>
            <person name="Brison A."/>
            <person name="Carone J.V."/>
            <person name="Caskin T.P."/>
            <person name="Diamond M."/>
            <person name="Durham M.E."/>
            <person name="Foxe J.M."/>
            <person name="Go M."/>
            <person name="Henderson B.A."/>
            <person name="Jones I.B."/>
            <person name="McGettigan J.A."/>
            <person name="Micheletti S.J."/>
            <person name="Nasrallah M.E."/>
            <person name="Ortiz D."/>
            <person name="Piller C.R."/>
            <person name="Privatt S.R."/>
            <person name="Schneider S.L."/>
            <person name="Sharp S."/>
            <person name="Smith T.C."/>
            <person name="Stanton J.D."/>
            <person name="Ullery H.E."/>
            <person name="Wilson R.J."/>
            <person name="Serrano M.G."/>
            <person name="Buck G."/>
            <person name="Lee V."/>
            <person name="Wang Y."/>
            <person name="Carvalho R."/>
            <person name="Voegtly L."/>
            <person name="Shi R."/>
            <person name="Duckworth R."/>
            <person name="Johnson A."/>
            <person name="Loviza R."/>
            <person name="Walstead R."/>
            <person name="Shah Z."/>
            <person name="Kiflezghi M."/>
            <person name="Wade K."/>
            <person name="Ball S.L."/>
            <person name="Bradley K.W."/>
            <person name="Asai D.J."/>
            <person name="Bowman C.A."/>
            <person name="Russell D.A."/>
            <person name="Pope W.H."/>
            <person name="Jacobs-Sera D."/>
            <person name="Hendrix R.W."/>
            <person name="Hatfull G.F."/>
        </authorList>
    </citation>
    <scope>NUCLEOTIDE SEQUENCE</scope>
</reference>
<gene>
    <name evidence="2" type="ORF">g.38456</name>
</gene>
<protein>
    <submittedName>
        <fullName evidence="2">Uncharacterized protein</fullName>
    </submittedName>
</protein>
<organism evidence="2">
    <name type="scientific">Auxenochlorella protothecoides</name>
    <name type="common">Green microalga</name>
    <name type="synonym">Chlorella protothecoides</name>
    <dbReference type="NCBI Taxonomy" id="3075"/>
    <lineage>
        <taxon>Eukaryota</taxon>
        <taxon>Viridiplantae</taxon>
        <taxon>Chlorophyta</taxon>
        <taxon>core chlorophytes</taxon>
        <taxon>Trebouxiophyceae</taxon>
        <taxon>Chlorellales</taxon>
        <taxon>Chlorellaceae</taxon>
        <taxon>Auxenochlorella</taxon>
    </lineage>
</organism>
<sequence length="253" mass="26857">MNAALRGLRTDVALGIWKRELPRVYPARIQHHRHGMLFHASRCYAGRGTEPSWAEIAQAGVSLVTDTASKVGNALKKAASSLLPGSHDRSERQTPGRPDPSDMGRQLFGGSIMGRMLGGLVSSALSSVAEQMAQASEAAAATQERSARLVQSSAELRRLLGGPATLLGPISQASTSTSINGVRRQRIILTMPVADAGGRIVGEALAERELGEGPRDQAGPLELTVRLSSGKIVRLDDSSVPPATIDVEWKRVD</sequence>
<accession>A0A1D2A6V8</accession>
<name>A0A1D2A6V8_AUXPR</name>
<evidence type="ECO:0000256" key="1">
    <source>
        <dbReference type="SAM" id="MobiDB-lite"/>
    </source>
</evidence>
<feature type="compositionally biased region" description="Basic and acidic residues" evidence="1">
    <location>
        <begin position="86"/>
        <end position="102"/>
    </location>
</feature>